<protein>
    <submittedName>
        <fullName evidence="1">Uncharacterized protein</fullName>
    </submittedName>
</protein>
<dbReference type="EMBL" id="PDXB01000006">
    <property type="protein sequence ID" value="RYN33327.1"/>
    <property type="molecule type" value="Genomic_DNA"/>
</dbReference>
<gene>
    <name evidence="1" type="ORF">AA0115_g3140</name>
</gene>
<sequence length="88" mass="9181">MFHPVLVNALGHGTRVSNCKSVPNWSTACCIGDAAQGLVAAWLWSLNVHVCCSMLAVPSVVNAACAVVGSYDERWRNGSGVAPRTAPA</sequence>
<dbReference type="AlphaFoldDB" id="A0AB37WT81"/>
<name>A0AB37WT81_9PLEO</name>
<comment type="caution">
    <text evidence="1">The sequence shown here is derived from an EMBL/GenBank/DDBJ whole genome shotgun (WGS) entry which is preliminary data.</text>
</comment>
<evidence type="ECO:0000313" key="2">
    <source>
        <dbReference type="Proteomes" id="UP000292340"/>
    </source>
</evidence>
<evidence type="ECO:0000313" key="1">
    <source>
        <dbReference type="EMBL" id="RYN33327.1"/>
    </source>
</evidence>
<accession>A0AB37WT81</accession>
<reference evidence="1" key="2">
    <citation type="journal article" date="2019" name="bioRxiv">
        <title>Genomics, evolutionary history and diagnostics of the Alternaria alternata species group including apple and Asian pear pathotypes.</title>
        <authorList>
            <person name="Armitage A.D."/>
            <person name="Cockerton H.M."/>
            <person name="Sreenivasaprasad S."/>
            <person name="Woodhall J.W."/>
            <person name="Lane C.R."/>
            <person name="Harrison R.J."/>
            <person name="Clarkson J.P."/>
        </authorList>
    </citation>
    <scope>NUCLEOTIDE SEQUENCE</scope>
    <source>
        <strain evidence="1">FERA 1164</strain>
    </source>
</reference>
<proteinExistence type="predicted"/>
<dbReference type="Proteomes" id="UP000292340">
    <property type="component" value="Unassembled WGS sequence"/>
</dbReference>
<reference evidence="1" key="1">
    <citation type="submission" date="2017-10" db="EMBL/GenBank/DDBJ databases">
        <authorList>
            <person name="Armitage A.D."/>
            <person name="Barbara D.J."/>
            <person name="Woodhall J.W."/>
            <person name="Sreenivasaprasad S."/>
            <person name="Lane C.R."/>
            <person name="Clarkson J.P."/>
            <person name="Harrison R.J."/>
        </authorList>
    </citation>
    <scope>NUCLEOTIDE SEQUENCE</scope>
    <source>
        <strain evidence="1">FERA 1164</strain>
    </source>
</reference>
<organism evidence="1 2">
    <name type="scientific">Alternaria tenuissima</name>
    <dbReference type="NCBI Taxonomy" id="119927"/>
    <lineage>
        <taxon>Eukaryota</taxon>
        <taxon>Fungi</taxon>
        <taxon>Dikarya</taxon>
        <taxon>Ascomycota</taxon>
        <taxon>Pezizomycotina</taxon>
        <taxon>Dothideomycetes</taxon>
        <taxon>Pleosporomycetidae</taxon>
        <taxon>Pleosporales</taxon>
        <taxon>Pleosporineae</taxon>
        <taxon>Pleosporaceae</taxon>
        <taxon>Alternaria</taxon>
        <taxon>Alternaria sect. Alternaria</taxon>
        <taxon>Alternaria alternata complex</taxon>
    </lineage>
</organism>